<protein>
    <recommendedName>
        <fullName evidence="2">PPM-type phosphatase domain-containing protein</fullName>
    </recommendedName>
</protein>
<name>A0A8B4I8J4_PSEFL</name>
<dbReference type="InterPro" id="IPR036457">
    <property type="entry name" value="PPM-type-like_dom_sf"/>
</dbReference>
<feature type="compositionally biased region" description="Basic and acidic residues" evidence="1">
    <location>
        <begin position="13"/>
        <end position="24"/>
    </location>
</feature>
<evidence type="ECO:0000259" key="2">
    <source>
        <dbReference type="PROSITE" id="PS51746"/>
    </source>
</evidence>
<organism evidence="3 4">
    <name type="scientific">Pseudomonas fluorescens</name>
    <dbReference type="NCBI Taxonomy" id="294"/>
    <lineage>
        <taxon>Bacteria</taxon>
        <taxon>Pseudomonadati</taxon>
        <taxon>Pseudomonadota</taxon>
        <taxon>Gammaproteobacteria</taxon>
        <taxon>Pseudomonadales</taxon>
        <taxon>Pseudomonadaceae</taxon>
        <taxon>Pseudomonas</taxon>
    </lineage>
</organism>
<dbReference type="InterPro" id="IPR001932">
    <property type="entry name" value="PPM-type_phosphatase-like_dom"/>
</dbReference>
<evidence type="ECO:0000256" key="1">
    <source>
        <dbReference type="SAM" id="MobiDB-lite"/>
    </source>
</evidence>
<dbReference type="Gene3D" id="3.60.40.10">
    <property type="entry name" value="PPM-type phosphatase domain"/>
    <property type="match status" value="1"/>
</dbReference>
<dbReference type="SMART" id="SM00331">
    <property type="entry name" value="PP2C_SIG"/>
    <property type="match status" value="1"/>
</dbReference>
<dbReference type="AlphaFoldDB" id="A0A8B4I8J4"/>
<feature type="region of interest" description="Disordered" evidence="1">
    <location>
        <begin position="1"/>
        <end position="24"/>
    </location>
</feature>
<dbReference type="SUPFAM" id="SSF81606">
    <property type="entry name" value="PP2C-like"/>
    <property type="match status" value="1"/>
</dbReference>
<gene>
    <name evidence="3" type="primary">stp_2</name>
    <name evidence="3" type="ORF">NCTC10038_02698</name>
</gene>
<proteinExistence type="predicted"/>
<dbReference type="CDD" id="cd00143">
    <property type="entry name" value="PP2Cc"/>
    <property type="match status" value="1"/>
</dbReference>
<dbReference type="PANTHER" id="PTHR13832">
    <property type="entry name" value="PROTEIN PHOSPHATASE 2C"/>
    <property type="match status" value="1"/>
</dbReference>
<dbReference type="PANTHER" id="PTHR13832:SF827">
    <property type="entry name" value="PROTEIN PHOSPHATASE 1L"/>
    <property type="match status" value="1"/>
</dbReference>
<dbReference type="RefSeq" id="WP_053256383.1">
    <property type="nucleotide sequence ID" value="NZ_CBCRXZ010000010.1"/>
</dbReference>
<accession>A0A8B4I8J4</accession>
<reference evidence="3 4" key="1">
    <citation type="submission" date="2018-06" db="EMBL/GenBank/DDBJ databases">
        <authorList>
            <consortium name="Pathogen Informatics"/>
            <person name="Doyle S."/>
        </authorList>
    </citation>
    <scope>NUCLEOTIDE SEQUENCE [LARGE SCALE GENOMIC DNA]</scope>
    <source>
        <strain evidence="3 4">NCTC10038</strain>
    </source>
</reference>
<evidence type="ECO:0000313" key="3">
    <source>
        <dbReference type="EMBL" id="SQF91273.1"/>
    </source>
</evidence>
<dbReference type="SMART" id="SM00332">
    <property type="entry name" value="PP2Cc"/>
    <property type="match status" value="1"/>
</dbReference>
<dbReference type="InterPro" id="IPR015655">
    <property type="entry name" value="PP2C"/>
</dbReference>
<evidence type="ECO:0000313" key="4">
    <source>
        <dbReference type="Proteomes" id="UP000248640"/>
    </source>
</evidence>
<dbReference type="PROSITE" id="PS51746">
    <property type="entry name" value="PPM_2"/>
    <property type="match status" value="1"/>
</dbReference>
<dbReference type="Proteomes" id="UP000248640">
    <property type="component" value="Chromosome 1"/>
</dbReference>
<dbReference type="GO" id="GO:0004722">
    <property type="term" value="F:protein serine/threonine phosphatase activity"/>
    <property type="evidence" value="ECO:0007669"/>
    <property type="project" value="InterPro"/>
</dbReference>
<feature type="domain" description="PPM-type phosphatase" evidence="2">
    <location>
        <begin position="9"/>
        <end position="243"/>
    </location>
</feature>
<dbReference type="Pfam" id="PF13672">
    <property type="entry name" value="PP2C_2"/>
    <property type="match status" value="1"/>
</dbReference>
<dbReference type="EMBL" id="LS483372">
    <property type="protein sequence ID" value="SQF91273.1"/>
    <property type="molecule type" value="Genomic_DNA"/>
</dbReference>
<sequence length="243" mass="26536">MTPPTSPASSAARSERGNARQRNEDAFLDCPQQGCWVVADGMGGHRAGHMASQSVVDSLAALPAQDTFDQRIEAVRRCLQRLSRRLGGEDRPTAKGSDDTMGSTVVVLLLDGRRAACIWAGDSRCYLWRSQRLYQLSRDHSLLRQLMDEQRLSLAQAQAHPDSRALTRAVGARHPLKLEVLELSTHPGDVFLLCSDGVYQGLTHVELGSALDKGTPQQVVDRLFTAVLQGPARDDLTAVVVRS</sequence>
<dbReference type="GeneID" id="61638619"/>
<keyword evidence="3" id="KW-0378">Hydrolase</keyword>